<feature type="region of interest" description="Disordered" evidence="1">
    <location>
        <begin position="56"/>
        <end position="99"/>
    </location>
</feature>
<organism evidence="2">
    <name type="scientific">viral metagenome</name>
    <dbReference type="NCBI Taxonomy" id="1070528"/>
    <lineage>
        <taxon>unclassified sequences</taxon>
        <taxon>metagenomes</taxon>
        <taxon>organismal metagenomes</taxon>
    </lineage>
</organism>
<evidence type="ECO:0000313" key="2">
    <source>
        <dbReference type="EMBL" id="QJA66338.1"/>
    </source>
</evidence>
<sequence length="99" mass="10602">MVARLPPRPPREGGRAVKLYSKCSCGAEFSGSSWFSDGELLLRFIAFEDLHRRHARTPPAEENEGRLGFTVVPGTGVPTGGDDGDDPSSDGPYAGRGVR</sequence>
<reference evidence="2" key="1">
    <citation type="submission" date="2020-03" db="EMBL/GenBank/DDBJ databases">
        <title>The deep terrestrial virosphere.</title>
        <authorList>
            <person name="Holmfeldt K."/>
            <person name="Nilsson E."/>
            <person name="Simone D."/>
            <person name="Lopez-Fernandez M."/>
            <person name="Wu X."/>
            <person name="de Brujin I."/>
            <person name="Lundin D."/>
            <person name="Andersson A."/>
            <person name="Bertilsson S."/>
            <person name="Dopson M."/>
        </authorList>
    </citation>
    <scope>NUCLEOTIDE SEQUENCE</scope>
    <source>
        <strain evidence="2">MM415B00355</strain>
    </source>
</reference>
<protein>
    <submittedName>
        <fullName evidence="2">Uncharacterized protein</fullName>
    </submittedName>
</protein>
<proteinExistence type="predicted"/>
<evidence type="ECO:0000256" key="1">
    <source>
        <dbReference type="SAM" id="MobiDB-lite"/>
    </source>
</evidence>
<dbReference type="EMBL" id="MT141553">
    <property type="protein sequence ID" value="QJA66338.1"/>
    <property type="molecule type" value="Genomic_DNA"/>
</dbReference>
<dbReference type="AlphaFoldDB" id="A0A6M3JAK8"/>
<gene>
    <name evidence="2" type="ORF">MM415B00355_0038</name>
</gene>
<accession>A0A6M3JAK8</accession>
<name>A0A6M3JAK8_9ZZZZ</name>